<dbReference type="PANTHER" id="PTHR48106:SF18">
    <property type="entry name" value="QUINONE OXIDOREDUCTASE PIG3"/>
    <property type="match status" value="1"/>
</dbReference>
<feature type="domain" description="Enoyl reductase (ER)" evidence="3">
    <location>
        <begin position="724"/>
        <end position="997"/>
    </location>
</feature>
<proteinExistence type="predicted"/>
<protein>
    <recommendedName>
        <fullName evidence="3">Enoyl reductase (ER) domain-containing protein</fullName>
    </recommendedName>
</protein>
<gene>
    <name evidence="4" type="ORF">PEVE_00038782</name>
</gene>
<dbReference type="CDD" id="cd05276">
    <property type="entry name" value="p53_inducible_oxidoreductase"/>
    <property type="match status" value="3"/>
</dbReference>
<reference evidence="4 5" key="1">
    <citation type="submission" date="2022-05" db="EMBL/GenBank/DDBJ databases">
        <authorList>
            <consortium name="Genoscope - CEA"/>
            <person name="William W."/>
        </authorList>
    </citation>
    <scope>NUCLEOTIDE SEQUENCE [LARGE SCALE GENOMIC DNA]</scope>
</reference>
<feature type="domain" description="Enoyl reductase (ER)" evidence="3">
    <location>
        <begin position="416"/>
        <end position="686"/>
    </location>
</feature>
<evidence type="ECO:0000259" key="3">
    <source>
        <dbReference type="SMART" id="SM00829"/>
    </source>
</evidence>
<accession>A0ABN8MQ82</accession>
<evidence type="ECO:0000313" key="5">
    <source>
        <dbReference type="Proteomes" id="UP001159427"/>
    </source>
</evidence>
<dbReference type="PANTHER" id="PTHR48106">
    <property type="entry name" value="QUINONE OXIDOREDUCTASE PIG3-RELATED"/>
    <property type="match status" value="1"/>
</dbReference>
<evidence type="ECO:0000256" key="1">
    <source>
        <dbReference type="ARBA" id="ARBA00022857"/>
    </source>
</evidence>
<dbReference type="InterPro" id="IPR014189">
    <property type="entry name" value="Quinone_OxRdtase_PIG3"/>
</dbReference>
<dbReference type="NCBIfam" id="TIGR02824">
    <property type="entry name" value="quinone_pig3"/>
    <property type="match status" value="1"/>
</dbReference>
<keyword evidence="5" id="KW-1185">Reference proteome</keyword>
<name>A0ABN8MQ82_9CNID</name>
<dbReference type="EMBL" id="CALNXI010000669">
    <property type="protein sequence ID" value="CAH3031233.1"/>
    <property type="molecule type" value="Genomic_DNA"/>
</dbReference>
<sequence>MSASENTTMKAVLYKPGGVENLYTGTVAKPSAEKTQVLIRVRYSAINRADTLQRQGLYPPLPGESEILGLEVSGLIEEVGDECVGKWKKGDQVMALLGGGGYAEYVAVDEALVMPVPDSSKLSDAAAIPEVWLTAYQLLHFLGKVKSGEVVLIHAGGSGVGTALVQLSRLAGARPFVTAGSEEKIKMAESLGAEGGFNYKTGNFSGWVENVTNGQGANVILDCVGSSFWEQNIKSLAVDGRWILYGLLGGNNVSGNLLGPVLKKRVSLIGTTLKSRPLAYKKELVEEFSDRIVPQFANGTLKTIVDSVFTIDEIQLAHKRMESNENIGKISTSKGKKREEKNVVERLSPLKNVTFMEVRRFSRAVTTMKCTKKRDARVALFWRPRYRHRRFFLELNLESTSKGKKREEKNVVERLSPLKNVTFMEVRRFSRAVTTMKCTKKRDARVALFWRPRGGYAEYVAVDEALAMPVPDSYKLSDAAAIPEVWLTAYQLLHFLGKVKSGEVVLIHAGGSGVGTALVQLSRLAGARPFVTAGSEQKIKMAESLGAEGGFNYKTGNFSSWVENVTNDQGANVILDCVGSSFWEQNIKSIAVDGRWILYGLLGGNNVSGNLLGPVLKKRVSLIGTTLKSRPLAYKKKLVEEFSDRIVPQFANGTLKTIVDSVFTIDEIQLAHKRMESNENIGKIVLQIIHITKEVARLWLISFILEILLVSGNSTMRAVLYKPGGVENLYIGTVTKPKVDKTKVLIRAHYTAINRADTLQRRGLYPPPAGESDILGLEVAGVIEEIGEECAGKWMKGDHVMALLGGGGYAEYVAVDEALVMPVPDSYKLSDAAAIPEVWLTAYQLLHFLGKVKSGEVVLIHAGGSGVGTALVQLSKLAGARPYVTAGSEEKIKMAESLGAEGGFNYKTGNFSSWVENVTNGQGANVILDCVGSSFWEQNIKSLAVDGRWILYGLLGGSNVTRRLPAGTFMMPYTKKRLIIIFPHSFAVQKRTGTRVFRKNCSTV</sequence>
<comment type="caution">
    <text evidence="4">The sequence shown here is derived from an EMBL/GenBank/DDBJ whole genome shotgun (WGS) entry which is preliminary data.</text>
</comment>
<dbReference type="SUPFAM" id="SSF50129">
    <property type="entry name" value="GroES-like"/>
    <property type="match status" value="3"/>
</dbReference>
<dbReference type="InterPro" id="IPR011032">
    <property type="entry name" value="GroES-like_sf"/>
</dbReference>
<keyword evidence="1" id="KW-0521">NADP</keyword>
<dbReference type="Gene3D" id="3.40.50.720">
    <property type="entry name" value="NAD(P)-binding Rossmann-like Domain"/>
    <property type="match status" value="1"/>
</dbReference>
<dbReference type="SMART" id="SM00829">
    <property type="entry name" value="PKS_ER"/>
    <property type="match status" value="3"/>
</dbReference>
<organism evidence="4 5">
    <name type="scientific">Porites evermanni</name>
    <dbReference type="NCBI Taxonomy" id="104178"/>
    <lineage>
        <taxon>Eukaryota</taxon>
        <taxon>Metazoa</taxon>
        <taxon>Cnidaria</taxon>
        <taxon>Anthozoa</taxon>
        <taxon>Hexacorallia</taxon>
        <taxon>Scleractinia</taxon>
        <taxon>Fungiina</taxon>
        <taxon>Poritidae</taxon>
        <taxon>Porites</taxon>
    </lineage>
</organism>
<dbReference type="InterPro" id="IPR036291">
    <property type="entry name" value="NAD(P)-bd_dom_sf"/>
</dbReference>
<evidence type="ECO:0000256" key="2">
    <source>
        <dbReference type="ARBA" id="ARBA00023002"/>
    </source>
</evidence>
<feature type="domain" description="Enoyl reductase (ER)" evidence="3">
    <location>
        <begin position="17"/>
        <end position="332"/>
    </location>
</feature>
<dbReference type="InterPro" id="IPR020843">
    <property type="entry name" value="ER"/>
</dbReference>
<dbReference type="InterPro" id="IPR013154">
    <property type="entry name" value="ADH-like_N"/>
</dbReference>
<evidence type="ECO:0000313" key="4">
    <source>
        <dbReference type="EMBL" id="CAH3031233.1"/>
    </source>
</evidence>
<dbReference type="Gene3D" id="3.90.180.10">
    <property type="entry name" value="Medium-chain alcohol dehydrogenases, catalytic domain"/>
    <property type="match status" value="3"/>
</dbReference>
<dbReference type="InterPro" id="IPR013149">
    <property type="entry name" value="ADH-like_C"/>
</dbReference>
<dbReference type="SUPFAM" id="SSF51735">
    <property type="entry name" value="NAD(P)-binding Rossmann-fold domains"/>
    <property type="match status" value="3"/>
</dbReference>
<keyword evidence="2" id="KW-0560">Oxidoreductase</keyword>
<dbReference type="Pfam" id="PF00107">
    <property type="entry name" value="ADH_zinc_N"/>
    <property type="match status" value="3"/>
</dbReference>
<dbReference type="Proteomes" id="UP001159427">
    <property type="component" value="Unassembled WGS sequence"/>
</dbReference>
<dbReference type="Pfam" id="PF08240">
    <property type="entry name" value="ADH_N"/>
    <property type="match status" value="2"/>
</dbReference>